<keyword evidence="2" id="KW-0547">Nucleotide-binding</keyword>
<keyword evidence="4" id="KW-0067">ATP-binding</keyword>
<dbReference type="GO" id="GO:0005524">
    <property type="term" value="F:ATP binding"/>
    <property type="evidence" value="ECO:0007669"/>
    <property type="project" value="UniProtKB-KW"/>
</dbReference>
<dbReference type="AlphaFoldDB" id="A0A5C6LPV0"/>
<gene>
    <name evidence="6" type="ORF">FEF09_20980</name>
</gene>
<dbReference type="PANTHER" id="PTHR12358:SF54">
    <property type="entry name" value="SPHINGOSINE KINASE RELATED PROTEIN"/>
    <property type="match status" value="1"/>
</dbReference>
<dbReference type="InterPro" id="IPR001206">
    <property type="entry name" value="Diacylglycerol_kinase_cat_dom"/>
</dbReference>
<keyword evidence="7" id="KW-1185">Reference proteome</keyword>
<evidence type="ECO:0000313" key="6">
    <source>
        <dbReference type="EMBL" id="TWV98086.1"/>
    </source>
</evidence>
<reference evidence="6 7" key="1">
    <citation type="submission" date="2019-08" db="EMBL/GenBank/DDBJ databases">
        <title>Whole genome sequencing of chitin degrading bacteria Chitinophaga pinensis YS16.</title>
        <authorList>
            <person name="Singh R.P."/>
            <person name="Manchanda G."/>
            <person name="Maurya I.K."/>
            <person name="Joshi N.K."/>
            <person name="Srivastava A.K."/>
        </authorList>
    </citation>
    <scope>NUCLEOTIDE SEQUENCE [LARGE SCALE GENOMIC DNA]</scope>
    <source>
        <strain evidence="6 7">YS-16</strain>
    </source>
</reference>
<evidence type="ECO:0000256" key="1">
    <source>
        <dbReference type="ARBA" id="ARBA00022679"/>
    </source>
</evidence>
<name>A0A5C6LPV0_9BACT</name>
<dbReference type="InterPro" id="IPR050187">
    <property type="entry name" value="Lipid_Phosphate_FormReg"/>
</dbReference>
<evidence type="ECO:0000256" key="3">
    <source>
        <dbReference type="ARBA" id="ARBA00022777"/>
    </source>
</evidence>
<dbReference type="EMBL" id="VOHS01000026">
    <property type="protein sequence ID" value="TWV98086.1"/>
    <property type="molecule type" value="Genomic_DNA"/>
</dbReference>
<evidence type="ECO:0000256" key="4">
    <source>
        <dbReference type="ARBA" id="ARBA00022840"/>
    </source>
</evidence>
<organism evidence="6 7">
    <name type="scientific">Chitinophaga pinensis</name>
    <dbReference type="NCBI Taxonomy" id="79329"/>
    <lineage>
        <taxon>Bacteria</taxon>
        <taxon>Pseudomonadati</taxon>
        <taxon>Bacteroidota</taxon>
        <taxon>Chitinophagia</taxon>
        <taxon>Chitinophagales</taxon>
        <taxon>Chitinophagaceae</taxon>
        <taxon>Chitinophaga</taxon>
    </lineage>
</organism>
<dbReference type="SUPFAM" id="SSF111331">
    <property type="entry name" value="NAD kinase/diacylglycerol kinase-like"/>
    <property type="match status" value="1"/>
</dbReference>
<protein>
    <submittedName>
        <fullName evidence="6">Diacylglycerol kinase family lipid kinase</fullName>
    </submittedName>
</protein>
<dbReference type="Gene3D" id="2.60.200.40">
    <property type="match status" value="1"/>
</dbReference>
<evidence type="ECO:0000313" key="7">
    <source>
        <dbReference type="Proteomes" id="UP000318815"/>
    </source>
</evidence>
<dbReference type="PANTHER" id="PTHR12358">
    <property type="entry name" value="SPHINGOSINE KINASE"/>
    <property type="match status" value="1"/>
</dbReference>
<dbReference type="Proteomes" id="UP000318815">
    <property type="component" value="Unassembled WGS sequence"/>
</dbReference>
<accession>A0A5C6LPV0</accession>
<dbReference type="Pfam" id="PF19279">
    <property type="entry name" value="YegS_C"/>
    <property type="match status" value="1"/>
</dbReference>
<keyword evidence="1" id="KW-0808">Transferase</keyword>
<dbReference type="SMART" id="SM00046">
    <property type="entry name" value="DAGKc"/>
    <property type="match status" value="1"/>
</dbReference>
<dbReference type="InterPro" id="IPR016064">
    <property type="entry name" value="NAD/diacylglycerol_kinase_sf"/>
</dbReference>
<dbReference type="Gene3D" id="3.40.50.10330">
    <property type="entry name" value="Probable inorganic polyphosphate/atp-NAD kinase, domain 1"/>
    <property type="match status" value="1"/>
</dbReference>
<dbReference type="PROSITE" id="PS50146">
    <property type="entry name" value="DAGK"/>
    <property type="match status" value="1"/>
</dbReference>
<dbReference type="Pfam" id="PF00781">
    <property type="entry name" value="DAGK_cat"/>
    <property type="match status" value="1"/>
</dbReference>
<proteinExistence type="predicted"/>
<comment type="caution">
    <text evidence="6">The sequence shown here is derived from an EMBL/GenBank/DDBJ whole genome shotgun (WGS) entry which is preliminary data.</text>
</comment>
<dbReference type="InterPro" id="IPR017438">
    <property type="entry name" value="ATP-NAD_kinase_N"/>
</dbReference>
<evidence type="ECO:0000259" key="5">
    <source>
        <dbReference type="PROSITE" id="PS50146"/>
    </source>
</evidence>
<dbReference type="GO" id="GO:0016301">
    <property type="term" value="F:kinase activity"/>
    <property type="evidence" value="ECO:0007669"/>
    <property type="project" value="UniProtKB-KW"/>
</dbReference>
<dbReference type="OrthoDB" id="9786026at2"/>
<dbReference type="InterPro" id="IPR045540">
    <property type="entry name" value="YegS/DAGK_C"/>
</dbReference>
<keyword evidence="3 6" id="KW-0418">Kinase</keyword>
<evidence type="ECO:0000256" key="2">
    <source>
        <dbReference type="ARBA" id="ARBA00022741"/>
    </source>
</evidence>
<sequence>MAQTTPMRLRLLFVINPVSGGKKKADPETFIKNYFRERAEEVHFFMLDGPQQSLTAVIKKIAPDRVIAVGGDGTVKMVAEELLGKDIPLGILPTGSANGMATELCVPADWEQVLHLICNETPAEEKHIDLIRVNKKDVCIHLSDVGLNALLVKNFEQRGIRGKLGYALSSFKTLWQNKRLAVRIENKDLQLTRQAHMIVLANARMYGTGACINPDGDLTDGLFEVVILRRLSIPELLKMLFRHRPFDPAKTEILQASQVTIYTRKKAHFQIDGEYRGKINEVTASILPKALKVIVPAPPPSADS</sequence>
<feature type="domain" description="DAGKc" evidence="5">
    <location>
        <begin position="6"/>
        <end position="137"/>
    </location>
</feature>